<sequence>MQINRLFEILYILLDKKTATSKELAERFEVSPRTIYRDVEILSAAGIPVYMRKGKGGGIFLLPGFILNKTVLTEREKEDILSSLRALKAVSLTETNTALNKLGSLFGESSSDWIEVDFSTWANPREETQTFNTLKFAILAKKIVSFTYANAQGQESAREAEPLKLCFRGSAWYLYAYCRTKRDVRFFKLKRIKKLHIEEENFQRHSPARVFEEKNPFPQETVTIKLKLSSQVAYRVYDEFDQFERQPDGSFRAEITCPKNEWIFYYIATFGSHCVVLEPEDIRNQVKAQLEKALDNYY</sequence>
<accession>H5XUL9</accession>
<dbReference type="GO" id="GO:0003700">
    <property type="term" value="F:DNA-binding transcription factor activity"/>
    <property type="evidence" value="ECO:0007669"/>
    <property type="project" value="InterPro"/>
</dbReference>
<evidence type="ECO:0000313" key="5">
    <source>
        <dbReference type="Proteomes" id="UP000005104"/>
    </source>
</evidence>
<dbReference type="PANTHER" id="PTHR34580:SF1">
    <property type="entry name" value="PROTEIN PAFC"/>
    <property type="match status" value="1"/>
</dbReference>
<dbReference type="InterPro" id="IPR036388">
    <property type="entry name" value="WH-like_DNA-bd_sf"/>
</dbReference>
<dbReference type="SMART" id="SM00420">
    <property type="entry name" value="HTH_DEOR"/>
    <property type="match status" value="1"/>
</dbReference>
<evidence type="ECO:0000313" key="4">
    <source>
        <dbReference type="EMBL" id="EHQ89037.1"/>
    </source>
</evidence>
<dbReference type="InterPro" id="IPR013196">
    <property type="entry name" value="HTH_11"/>
</dbReference>
<dbReference type="InterPro" id="IPR057727">
    <property type="entry name" value="WCX_dom"/>
</dbReference>
<proteinExistence type="predicted"/>
<dbReference type="RefSeq" id="WP_007782226.1">
    <property type="nucleotide sequence ID" value="NZ_CM001441.1"/>
</dbReference>
<feature type="domain" description="HTH deoR-type" evidence="3">
    <location>
        <begin position="2"/>
        <end position="60"/>
    </location>
</feature>
<dbReference type="InterPro" id="IPR051534">
    <property type="entry name" value="CBASS_pafABC_assoc_protein"/>
</dbReference>
<protein>
    <submittedName>
        <fullName evidence="4">Putative transcriptional regulator</fullName>
    </submittedName>
</protein>
<dbReference type="PROSITE" id="PS52050">
    <property type="entry name" value="WYL"/>
    <property type="match status" value="1"/>
</dbReference>
<dbReference type="Pfam" id="PF08279">
    <property type="entry name" value="HTH_11"/>
    <property type="match status" value="1"/>
</dbReference>
<dbReference type="PIRSF" id="PIRSF016838">
    <property type="entry name" value="PafC"/>
    <property type="match status" value="1"/>
</dbReference>
<reference evidence="4 5" key="1">
    <citation type="submission" date="2011-11" db="EMBL/GenBank/DDBJ databases">
        <title>The Noncontiguous Finished genome of Desulfosporosinus youngiae DSM 17734.</title>
        <authorList>
            <consortium name="US DOE Joint Genome Institute (JGI-PGF)"/>
            <person name="Lucas S."/>
            <person name="Han J."/>
            <person name="Lapidus A."/>
            <person name="Cheng J.-F."/>
            <person name="Goodwin L."/>
            <person name="Pitluck S."/>
            <person name="Peters L."/>
            <person name="Ovchinnikova G."/>
            <person name="Lu M."/>
            <person name="Land M.L."/>
            <person name="Hauser L."/>
            <person name="Pester M."/>
            <person name="Spring S."/>
            <person name="Ollivier B."/>
            <person name="Rattei T."/>
            <person name="Klenk H.-P."/>
            <person name="Wagner M."/>
            <person name="Loy A."/>
            <person name="Woyke T.J."/>
        </authorList>
    </citation>
    <scope>NUCLEOTIDE SEQUENCE [LARGE SCALE GENOMIC DNA]</scope>
    <source>
        <strain evidence="4 5">DSM 17734</strain>
    </source>
</reference>
<evidence type="ECO:0000256" key="2">
    <source>
        <dbReference type="ARBA" id="ARBA00023163"/>
    </source>
</evidence>
<dbReference type="InterPro" id="IPR026881">
    <property type="entry name" value="WYL_dom"/>
</dbReference>
<dbReference type="OrthoDB" id="9767131at2"/>
<organism evidence="4 5">
    <name type="scientific">Desulfosporosinus youngiae DSM 17734</name>
    <dbReference type="NCBI Taxonomy" id="768710"/>
    <lineage>
        <taxon>Bacteria</taxon>
        <taxon>Bacillati</taxon>
        <taxon>Bacillota</taxon>
        <taxon>Clostridia</taxon>
        <taxon>Eubacteriales</taxon>
        <taxon>Desulfitobacteriaceae</taxon>
        <taxon>Desulfosporosinus</taxon>
    </lineage>
</organism>
<dbReference type="STRING" id="768710.DesyoDRAFT_1926"/>
<dbReference type="PROSITE" id="PS51000">
    <property type="entry name" value="HTH_DEOR_2"/>
    <property type="match status" value="1"/>
</dbReference>
<dbReference type="HOGENOM" id="CLU_041141_5_1_9"/>
<dbReference type="SUPFAM" id="SSF46785">
    <property type="entry name" value="Winged helix' DNA-binding domain"/>
    <property type="match status" value="1"/>
</dbReference>
<gene>
    <name evidence="4" type="ORF">DesyoDRAFT_1926</name>
</gene>
<dbReference type="Pfam" id="PF13280">
    <property type="entry name" value="WYL"/>
    <property type="match status" value="1"/>
</dbReference>
<dbReference type="eggNOG" id="COG2378">
    <property type="taxonomic scope" value="Bacteria"/>
</dbReference>
<dbReference type="InterPro" id="IPR028349">
    <property type="entry name" value="PafC-like"/>
</dbReference>
<dbReference type="AlphaFoldDB" id="H5XUL9"/>
<dbReference type="PANTHER" id="PTHR34580">
    <property type="match status" value="1"/>
</dbReference>
<keyword evidence="1" id="KW-0805">Transcription regulation</keyword>
<dbReference type="Gene3D" id="1.10.10.10">
    <property type="entry name" value="Winged helix-like DNA-binding domain superfamily/Winged helix DNA-binding domain"/>
    <property type="match status" value="1"/>
</dbReference>
<keyword evidence="5" id="KW-1185">Reference proteome</keyword>
<name>H5XUL9_9FIRM</name>
<evidence type="ECO:0000259" key="3">
    <source>
        <dbReference type="PROSITE" id="PS51000"/>
    </source>
</evidence>
<dbReference type="Pfam" id="PF25583">
    <property type="entry name" value="WCX"/>
    <property type="match status" value="1"/>
</dbReference>
<keyword evidence="2" id="KW-0804">Transcription</keyword>
<dbReference type="Proteomes" id="UP000005104">
    <property type="component" value="Chromosome"/>
</dbReference>
<dbReference type="EMBL" id="CM001441">
    <property type="protein sequence ID" value="EHQ89037.1"/>
    <property type="molecule type" value="Genomic_DNA"/>
</dbReference>
<dbReference type="InterPro" id="IPR036390">
    <property type="entry name" value="WH_DNA-bd_sf"/>
</dbReference>
<dbReference type="InterPro" id="IPR001034">
    <property type="entry name" value="DeoR_HTH"/>
</dbReference>
<evidence type="ECO:0000256" key="1">
    <source>
        <dbReference type="ARBA" id="ARBA00023015"/>
    </source>
</evidence>